<dbReference type="GO" id="GO:0043953">
    <property type="term" value="P:protein transport by the Tat complex"/>
    <property type="evidence" value="ECO:0007669"/>
    <property type="project" value="TreeGrafter"/>
</dbReference>
<evidence type="ECO:0000256" key="3">
    <source>
        <dbReference type="ARBA" id="ARBA00022989"/>
    </source>
</evidence>
<dbReference type="AlphaFoldDB" id="A0A381STP5"/>
<evidence type="ECO:0000256" key="4">
    <source>
        <dbReference type="ARBA" id="ARBA00023136"/>
    </source>
</evidence>
<feature type="transmembrane region" description="Helical" evidence="5">
    <location>
        <begin position="91"/>
        <end position="116"/>
    </location>
</feature>
<reference evidence="6" key="1">
    <citation type="submission" date="2018-05" db="EMBL/GenBank/DDBJ databases">
        <authorList>
            <person name="Lanie J.A."/>
            <person name="Ng W.-L."/>
            <person name="Kazmierczak K.M."/>
            <person name="Andrzejewski T.M."/>
            <person name="Davidsen T.M."/>
            <person name="Wayne K.J."/>
            <person name="Tettelin H."/>
            <person name="Glass J.I."/>
            <person name="Rusch D."/>
            <person name="Podicherti R."/>
            <person name="Tsui H.-C.T."/>
            <person name="Winkler M.E."/>
        </authorList>
    </citation>
    <scope>NUCLEOTIDE SEQUENCE</scope>
</reference>
<dbReference type="PANTHER" id="PTHR30371">
    <property type="entry name" value="SEC-INDEPENDENT PROTEIN TRANSLOCASE PROTEIN TATC"/>
    <property type="match status" value="1"/>
</dbReference>
<dbReference type="GO" id="GO:0033281">
    <property type="term" value="C:TAT protein transport complex"/>
    <property type="evidence" value="ECO:0007669"/>
    <property type="project" value="TreeGrafter"/>
</dbReference>
<proteinExistence type="inferred from homology"/>
<keyword evidence="3 5" id="KW-1133">Transmembrane helix</keyword>
<evidence type="ECO:0000256" key="5">
    <source>
        <dbReference type="SAM" id="Phobius"/>
    </source>
</evidence>
<comment type="subcellular location">
    <subcellularLocation>
        <location evidence="1">Membrane</location>
        <topology evidence="1">Multi-pass membrane protein</topology>
    </subcellularLocation>
</comment>
<name>A0A381STP5_9ZZZZ</name>
<evidence type="ECO:0000256" key="1">
    <source>
        <dbReference type="ARBA" id="ARBA00004141"/>
    </source>
</evidence>
<sequence length="266" mass="29014">MSTADTSMGNGDAAAPGKEPLAEMSLIDHLTELRYRMFVSVGSIIVAAIICWFLSEQIYNILVQPVTRVLEAYPDEIPDARLAILSLTEAFVVYLKIAATAGLFLASPILLAQMWLFIDPGLYRKERLYALPVILASVIFFLAGGAFGYLVLFPVMAGFFINLGVSGNMLPLLSANALFGFLLRTLLGCAIVFEWPVVVFFLARMGILTARTMLRGFRYAVLAIFVIAAVVTPTPDMATQTILAAPMLGLYALGILIAWVVQPRKK</sequence>
<feature type="transmembrane region" description="Helical" evidence="5">
    <location>
        <begin position="35"/>
        <end position="55"/>
    </location>
</feature>
<keyword evidence="2 5" id="KW-0812">Transmembrane</keyword>
<dbReference type="HAMAP" id="MF_00902">
    <property type="entry name" value="TatC"/>
    <property type="match status" value="1"/>
</dbReference>
<feature type="transmembrane region" description="Helical" evidence="5">
    <location>
        <begin position="216"/>
        <end position="235"/>
    </location>
</feature>
<dbReference type="InterPro" id="IPR002033">
    <property type="entry name" value="TatC"/>
</dbReference>
<dbReference type="Pfam" id="PF00902">
    <property type="entry name" value="TatC"/>
    <property type="match status" value="1"/>
</dbReference>
<dbReference type="PRINTS" id="PR01840">
    <property type="entry name" value="TATCFAMILY"/>
</dbReference>
<feature type="transmembrane region" description="Helical" evidence="5">
    <location>
        <begin position="241"/>
        <end position="261"/>
    </location>
</feature>
<keyword evidence="4 5" id="KW-0472">Membrane</keyword>
<evidence type="ECO:0008006" key="7">
    <source>
        <dbReference type="Google" id="ProtNLM"/>
    </source>
</evidence>
<feature type="transmembrane region" description="Helical" evidence="5">
    <location>
        <begin position="181"/>
        <end position="204"/>
    </location>
</feature>
<evidence type="ECO:0000256" key="2">
    <source>
        <dbReference type="ARBA" id="ARBA00022692"/>
    </source>
</evidence>
<feature type="transmembrane region" description="Helical" evidence="5">
    <location>
        <begin position="128"/>
        <end position="161"/>
    </location>
</feature>
<protein>
    <recommendedName>
        <fullName evidence="7">Sec-independent protein translocase protein TatC</fullName>
    </recommendedName>
</protein>
<gene>
    <name evidence="6" type="ORF">METZ01_LOCUS59535</name>
</gene>
<dbReference type="EMBL" id="UINC01003479">
    <property type="protein sequence ID" value="SVA06681.1"/>
    <property type="molecule type" value="Genomic_DNA"/>
</dbReference>
<accession>A0A381STP5</accession>
<evidence type="ECO:0000313" key="6">
    <source>
        <dbReference type="EMBL" id="SVA06681.1"/>
    </source>
</evidence>
<dbReference type="GO" id="GO:0065002">
    <property type="term" value="P:intracellular protein transmembrane transport"/>
    <property type="evidence" value="ECO:0007669"/>
    <property type="project" value="TreeGrafter"/>
</dbReference>
<dbReference type="GO" id="GO:0009977">
    <property type="term" value="F:proton motive force dependent protein transmembrane transporter activity"/>
    <property type="evidence" value="ECO:0007669"/>
    <property type="project" value="TreeGrafter"/>
</dbReference>
<dbReference type="PANTHER" id="PTHR30371:SF0">
    <property type="entry name" value="SEC-INDEPENDENT PROTEIN TRANSLOCASE PROTEIN TATC, CHLOROPLASTIC-RELATED"/>
    <property type="match status" value="1"/>
</dbReference>
<dbReference type="NCBIfam" id="TIGR00945">
    <property type="entry name" value="tatC"/>
    <property type="match status" value="1"/>
</dbReference>
<organism evidence="6">
    <name type="scientific">marine metagenome</name>
    <dbReference type="NCBI Taxonomy" id="408172"/>
    <lineage>
        <taxon>unclassified sequences</taxon>
        <taxon>metagenomes</taxon>
        <taxon>ecological metagenomes</taxon>
    </lineage>
</organism>